<evidence type="ECO:0000313" key="1">
    <source>
        <dbReference type="EMBL" id="MBE0370432.1"/>
    </source>
</evidence>
<reference evidence="1 2" key="1">
    <citation type="submission" date="2015-03" db="EMBL/GenBank/DDBJ databases">
        <title>Genome sequence of Pseudoalteromonas aurantia.</title>
        <authorList>
            <person name="Xie B.-B."/>
            <person name="Rong J.-C."/>
            <person name="Qin Q.-L."/>
            <person name="Zhang Y.-Z."/>
        </authorList>
    </citation>
    <scope>NUCLEOTIDE SEQUENCE [LARGE SCALE GENOMIC DNA]</scope>
    <source>
        <strain evidence="1 2">208</strain>
    </source>
</reference>
<gene>
    <name evidence="1" type="ORF">PAUR_b0475</name>
</gene>
<evidence type="ECO:0008006" key="3">
    <source>
        <dbReference type="Google" id="ProtNLM"/>
    </source>
</evidence>
<proteinExistence type="predicted"/>
<keyword evidence="2" id="KW-1185">Reference proteome</keyword>
<name>A0ABR9EHY5_9GAMM</name>
<dbReference type="EMBL" id="AQGV01000015">
    <property type="protein sequence ID" value="MBE0370432.1"/>
    <property type="molecule type" value="Genomic_DNA"/>
</dbReference>
<organism evidence="1 2">
    <name type="scientific">Pseudoalteromonas aurantia 208</name>
    <dbReference type="NCBI Taxonomy" id="1314867"/>
    <lineage>
        <taxon>Bacteria</taxon>
        <taxon>Pseudomonadati</taxon>
        <taxon>Pseudomonadota</taxon>
        <taxon>Gammaproteobacteria</taxon>
        <taxon>Alteromonadales</taxon>
        <taxon>Pseudoalteromonadaceae</taxon>
        <taxon>Pseudoalteromonas</taxon>
    </lineage>
</organism>
<protein>
    <recommendedName>
        <fullName evidence="3">Uridine kinase</fullName>
    </recommendedName>
</protein>
<dbReference type="RefSeq" id="WP_192509542.1">
    <property type="nucleotide sequence ID" value="NZ_AQGV01000015.1"/>
</dbReference>
<evidence type="ECO:0000313" key="2">
    <source>
        <dbReference type="Proteomes" id="UP000615755"/>
    </source>
</evidence>
<comment type="caution">
    <text evidence="1">The sequence shown here is derived from an EMBL/GenBank/DDBJ whole genome shotgun (WGS) entry which is preliminary data.</text>
</comment>
<accession>A0ABR9EHY5</accession>
<dbReference type="Gene3D" id="3.40.50.300">
    <property type="entry name" value="P-loop containing nucleotide triphosphate hydrolases"/>
    <property type="match status" value="1"/>
</dbReference>
<sequence length="205" mass="23334">MDRIVVPAKHIGLKLRRQECPTKTRVIAISGASGAGKTSVIKKLAQQFDAPYLLFDSYVDNDTYPANMKRWFADGANVSLIHTPKFTLALKHLAETGRHRYIFIEEPFGRQRCVMDELIESVVLLDIPLELCLSRVVRRHTSAQSIDSLAAYLDKYEDYFRDIYCAVVEQVRSNSDLVMNDVQSLDITVNRVRDWLLSVDTKVGI</sequence>
<dbReference type="Proteomes" id="UP000615755">
    <property type="component" value="Unassembled WGS sequence"/>
</dbReference>
<dbReference type="InterPro" id="IPR027417">
    <property type="entry name" value="P-loop_NTPase"/>
</dbReference>
<dbReference type="SUPFAM" id="SSF52540">
    <property type="entry name" value="P-loop containing nucleoside triphosphate hydrolases"/>
    <property type="match status" value="1"/>
</dbReference>